<dbReference type="STRING" id="1108044.GOOTI_207_00210"/>
<accession>H5TS78</accession>
<protein>
    <submittedName>
        <fullName evidence="1">Uncharacterized protein</fullName>
    </submittedName>
</protein>
<gene>
    <name evidence="1" type="ORF">GOOTI_207_00210</name>
</gene>
<keyword evidence="2" id="KW-1185">Reference proteome</keyword>
<dbReference type="Proteomes" id="UP000005038">
    <property type="component" value="Unassembled WGS sequence"/>
</dbReference>
<name>H5TS78_GORO1</name>
<sequence>MLLNECIADLAHAFILDEHVFDPYMHTRDCTSRVSLITSAASATTLQHLSQLSARKPGVIARVGWLRWLNLHGVDEIARWYGAVRPGVDVERSA</sequence>
<organism evidence="1 2">
    <name type="scientific">Gordonia otitidis (strain DSM 44809 / CCUG 52243 / JCM 12355 / NBRC 100426 / IFM 10032)</name>
    <dbReference type="NCBI Taxonomy" id="1108044"/>
    <lineage>
        <taxon>Bacteria</taxon>
        <taxon>Bacillati</taxon>
        <taxon>Actinomycetota</taxon>
        <taxon>Actinomycetes</taxon>
        <taxon>Mycobacteriales</taxon>
        <taxon>Gordoniaceae</taxon>
        <taxon>Gordonia</taxon>
    </lineage>
</organism>
<evidence type="ECO:0000313" key="2">
    <source>
        <dbReference type="Proteomes" id="UP000005038"/>
    </source>
</evidence>
<dbReference type="EMBL" id="BAFB01000207">
    <property type="protein sequence ID" value="GAB36336.1"/>
    <property type="molecule type" value="Genomic_DNA"/>
</dbReference>
<evidence type="ECO:0000313" key="1">
    <source>
        <dbReference type="EMBL" id="GAB36336.1"/>
    </source>
</evidence>
<reference evidence="1" key="1">
    <citation type="submission" date="2012-02" db="EMBL/GenBank/DDBJ databases">
        <title>Whole genome shotgun sequence of Gordonia otitidis NBRC 100426.</title>
        <authorList>
            <person name="Yoshida I."/>
            <person name="Hosoyama A."/>
            <person name="Tsuchikane K."/>
            <person name="Katsumata H."/>
            <person name="Yamazaki S."/>
            <person name="Fujita N."/>
        </authorList>
    </citation>
    <scope>NUCLEOTIDE SEQUENCE [LARGE SCALE GENOMIC DNA]</scope>
    <source>
        <strain evidence="1">NBRC 100426</strain>
    </source>
</reference>
<comment type="caution">
    <text evidence="1">The sequence shown here is derived from an EMBL/GenBank/DDBJ whole genome shotgun (WGS) entry which is preliminary data.</text>
</comment>
<proteinExistence type="predicted"/>
<dbReference type="AlphaFoldDB" id="H5TS78"/>